<protein>
    <submittedName>
        <fullName evidence="1">Uncharacterized protein</fullName>
    </submittedName>
</protein>
<keyword evidence="2" id="KW-1185">Reference proteome</keyword>
<dbReference type="EMBL" id="JACWZY010000021">
    <property type="protein sequence ID" value="MBD2703405.1"/>
    <property type="molecule type" value="Genomic_DNA"/>
</dbReference>
<dbReference type="Proteomes" id="UP000598820">
    <property type="component" value="Unassembled WGS sequence"/>
</dbReference>
<dbReference type="RefSeq" id="WP_190889253.1">
    <property type="nucleotide sequence ID" value="NZ_JACWZY010000021.1"/>
</dbReference>
<accession>A0A926XZY4</accession>
<dbReference type="AlphaFoldDB" id="A0A926XZY4"/>
<comment type="caution">
    <text evidence="1">The sequence shown here is derived from an EMBL/GenBank/DDBJ whole genome shotgun (WGS) entry which is preliminary data.</text>
</comment>
<proteinExistence type="predicted"/>
<gene>
    <name evidence="1" type="ORF">IC229_22365</name>
</gene>
<evidence type="ECO:0000313" key="1">
    <source>
        <dbReference type="EMBL" id="MBD2703405.1"/>
    </source>
</evidence>
<reference evidence="1" key="1">
    <citation type="submission" date="2020-09" db="EMBL/GenBank/DDBJ databases">
        <authorList>
            <person name="Kim M.K."/>
        </authorList>
    </citation>
    <scope>NUCLEOTIDE SEQUENCE</scope>
    <source>
        <strain evidence="1">BT702</strain>
    </source>
</reference>
<evidence type="ECO:0000313" key="2">
    <source>
        <dbReference type="Proteomes" id="UP000598820"/>
    </source>
</evidence>
<organism evidence="1 2">
    <name type="scientific">Spirosoma profusum</name>
    <dbReference type="NCBI Taxonomy" id="2771354"/>
    <lineage>
        <taxon>Bacteria</taxon>
        <taxon>Pseudomonadati</taxon>
        <taxon>Bacteroidota</taxon>
        <taxon>Cytophagia</taxon>
        <taxon>Cytophagales</taxon>
        <taxon>Cytophagaceae</taxon>
        <taxon>Spirosoma</taxon>
    </lineage>
</organism>
<name>A0A926XZY4_9BACT</name>
<sequence>MNRLVFLLVIVLYAQATLAQRKQLPLSTTNELTPVHVQVSAETSLGKAGVCLVDAGNPINSAVMLARINHLRFRNGTIEKELAGKPLPSAG</sequence>